<dbReference type="Proteomes" id="UP000559653">
    <property type="component" value="Unassembled WGS sequence"/>
</dbReference>
<organism evidence="1 2">
    <name type="scientific">Candidatus Nitrosomaritimum aestuariumsis</name>
    <dbReference type="NCBI Taxonomy" id="3342354"/>
    <lineage>
        <taxon>Archaea</taxon>
        <taxon>Nitrososphaerota</taxon>
        <taxon>Nitrososphaeria</taxon>
        <taxon>Nitrosopumilales</taxon>
        <taxon>Nitrosopumilaceae</taxon>
        <taxon>Candidatus Nitrosomaritimum</taxon>
    </lineage>
</organism>
<evidence type="ECO:0000313" key="1">
    <source>
        <dbReference type="EMBL" id="MBA4452820.1"/>
    </source>
</evidence>
<name>A0AC60VZI1_9ARCH</name>
<sequence length="656" mass="74470">MEIKDSKSMIAIFSLFAILIFSFSVIAENAHALRDSDRDYDGIVDELDKCPHTPENYNKFEDEDGCPDTVIEEKIKYEFPDTDGDGIEDRFDECVNLPETFNDYLDHDGCPENMGSGIGKAEDSDSDSVPDSIDACPNEKETINEFKDGDGCPDSLESSFSKTSDFIDGECRGEKIAVMRTHTKDIVCLSLDIAERWEGYGLAEILVKSEPADGNLVVSSAEVVKKLAELEESKVDAIDSQNNLPLSSWNDGDSKKQIVEFVNSVTDPKSPYFVPVKDRIATFDNDGTLWIERPLYIPFAFHLGYLYDQLETNPNLSSQSPYMEILEKQDSLSNEDLEEISGLFEILIPAYPEISQDEYVEKSKYFLDQTIHPKFNAPLKKLTYKPMVELIHYLQQNDFEVYIVSAGFQGLMRSVSDEIYNIEKQNVIGTHPEFIFKITERGPEIIRQPFLASFNDREEKPVNIQKLIGKKPILACGNSGGDIEMLLLTHHHEKNLACILDHDDAQREYFYPNSEALEWADTNDWLVISMKNDFKTIFESSVVNDSPSKVVLECSPEFWENNLELWSNVGVDYTQNFDETFGRDYFEPDITLEQAIKRQGVGIDHLARTGTTAYLNALSDPKFDEENVITAVNFGYVHQLDQYLANCNEVEIEIIP</sequence>
<protein>
    <submittedName>
        <fullName evidence="1">Haloacid dehalogenase-like hydrolase</fullName>
    </submittedName>
</protein>
<proteinExistence type="predicted"/>
<accession>A0AC60VZI1</accession>
<comment type="caution">
    <text evidence="1">The sequence shown here is derived from an EMBL/GenBank/DDBJ whole genome shotgun (WGS) entry which is preliminary data.</text>
</comment>
<gene>
    <name evidence="1" type="ORF">H2B03_06620</name>
</gene>
<evidence type="ECO:0000313" key="2">
    <source>
        <dbReference type="Proteomes" id="UP000559653"/>
    </source>
</evidence>
<reference evidence="1 2" key="1">
    <citation type="journal article" date="2020" name="Appl. Environ. Microbiol.">
        <title>Genomic Characteristics of a Novel Species of Ammonia-Oxidizing Archaea from the Jiulong River Estuary.</title>
        <authorList>
            <person name="Zou D."/>
            <person name="Wan R."/>
            <person name="Han L."/>
            <person name="Xu M.N."/>
            <person name="Liu Y."/>
            <person name="Liu H."/>
            <person name="Kao S.J."/>
            <person name="Li M."/>
        </authorList>
    </citation>
    <scope>NUCLEOTIDE SEQUENCE [LARGE SCALE GENOMIC DNA]</scope>
    <source>
        <strain evidence="1">W1bin1</strain>
    </source>
</reference>
<dbReference type="EMBL" id="JACEMZ010000046">
    <property type="protein sequence ID" value="MBA4452820.1"/>
    <property type="molecule type" value="Genomic_DNA"/>
</dbReference>